<dbReference type="Gene3D" id="1.10.150.20">
    <property type="entry name" value="5' to 3' exonuclease, C-terminal subdomain"/>
    <property type="match status" value="1"/>
</dbReference>
<keyword evidence="2" id="KW-1185">Reference proteome</keyword>
<dbReference type="SUPFAM" id="SSF47781">
    <property type="entry name" value="RuvA domain 2-like"/>
    <property type="match status" value="1"/>
</dbReference>
<protein>
    <submittedName>
        <fullName evidence="1">TIGR00375 family protein</fullName>
    </submittedName>
</protein>
<dbReference type="Gene3D" id="3.20.20.140">
    <property type="entry name" value="Metal-dependent hydrolases"/>
    <property type="match status" value="1"/>
</dbReference>
<accession>A0A1M5YYH1</accession>
<reference evidence="2" key="1">
    <citation type="submission" date="2016-11" db="EMBL/GenBank/DDBJ databases">
        <authorList>
            <person name="Varghese N."/>
            <person name="Submissions S."/>
        </authorList>
    </citation>
    <scope>NUCLEOTIDE SEQUENCE [LARGE SCALE GENOMIC DNA]</scope>
    <source>
        <strain evidence="2">DSM 15449</strain>
    </source>
</reference>
<organism evidence="1 2">
    <name type="scientific">Desulfosporosinus lacus DSM 15449</name>
    <dbReference type="NCBI Taxonomy" id="1121420"/>
    <lineage>
        <taxon>Bacteria</taxon>
        <taxon>Bacillati</taxon>
        <taxon>Bacillota</taxon>
        <taxon>Clostridia</taxon>
        <taxon>Eubacteriales</taxon>
        <taxon>Desulfitobacteriaceae</taxon>
        <taxon>Desulfosporosinus</taxon>
    </lineage>
</organism>
<evidence type="ECO:0000313" key="1">
    <source>
        <dbReference type="EMBL" id="SHI17076.1"/>
    </source>
</evidence>
<dbReference type="Proteomes" id="UP000183954">
    <property type="component" value="Unassembled WGS sequence"/>
</dbReference>
<dbReference type="PANTHER" id="PTHR40084">
    <property type="entry name" value="PHOSPHOHYDROLASE, PHP FAMILY"/>
    <property type="match status" value="1"/>
</dbReference>
<name>A0A1M5YYH1_9FIRM</name>
<dbReference type="PANTHER" id="PTHR40084:SF1">
    <property type="entry name" value="PHOSPHOTRANSFERASE"/>
    <property type="match status" value="1"/>
</dbReference>
<dbReference type="InterPro" id="IPR016195">
    <property type="entry name" value="Pol/histidinol_Pase-like"/>
</dbReference>
<dbReference type="EMBL" id="FQXJ01000009">
    <property type="protein sequence ID" value="SHI17076.1"/>
    <property type="molecule type" value="Genomic_DNA"/>
</dbReference>
<dbReference type="CDD" id="cd19067">
    <property type="entry name" value="PfuEndoQ-like"/>
    <property type="match status" value="1"/>
</dbReference>
<proteinExistence type="predicted"/>
<dbReference type="RefSeq" id="WP_073030297.1">
    <property type="nucleotide sequence ID" value="NZ_FQXJ01000009.1"/>
</dbReference>
<sequence>MIFADLHIHIGQSLDGKYVKITGAKTLTLPNILQVAREVKGLSLVGIVDSHSPGVQRDFKTLLASGVLKPLSTGGYGANGLAVIPGHEIELQVGEGNAHFLAYFPYLEQVEQYVRSIKNGIKNWQLSTQRGFLPIELWLEAVTKAEGLWFPAHAFTPHKGIYGACCRRLRDVLPILPKAVEIGLSADRAMAESISELDSMVMFSNSDAHSLPNIAREYNSFAKTDPSFGGLLDLILGKSKQVVRNYGLPPRVGKYHRTYCLSCEKVIKNPAPQLTCPNCGSRQVVMGVLDRLVSIADRPMGKHDVSNYVHQVPLRQLPGIGPKMYERLLKAFGTEMAILHQVNMEELQSIAGEKIAAWIIKDRYGELIIEAGGGGVFGRVVDILSPEVE</sequence>
<evidence type="ECO:0000313" key="2">
    <source>
        <dbReference type="Proteomes" id="UP000183954"/>
    </source>
</evidence>
<dbReference type="OrthoDB" id="9810135at2"/>
<gene>
    <name evidence="1" type="ORF">SAMN02746098_02751</name>
</gene>
<dbReference type="SUPFAM" id="SSF89550">
    <property type="entry name" value="PHP domain-like"/>
    <property type="match status" value="1"/>
</dbReference>
<dbReference type="AlphaFoldDB" id="A0A1M5YYH1"/>
<dbReference type="STRING" id="1121420.SAMN02746098_02751"/>
<dbReference type="InterPro" id="IPR010994">
    <property type="entry name" value="RuvA_2-like"/>
</dbReference>